<feature type="region of interest" description="Disordered" evidence="5">
    <location>
        <begin position="54"/>
        <end position="89"/>
    </location>
</feature>
<dbReference type="InterPro" id="IPR053178">
    <property type="entry name" value="Osmoadaptation_assoc"/>
</dbReference>
<evidence type="ECO:0000256" key="4">
    <source>
        <dbReference type="ARBA" id="ARBA00023242"/>
    </source>
</evidence>
<dbReference type="PANTHER" id="PTHR38111">
    <property type="entry name" value="ZN(2)-C6 FUNGAL-TYPE DOMAIN-CONTAINING PROTEIN-RELATED"/>
    <property type="match status" value="1"/>
</dbReference>
<dbReference type="GO" id="GO:0008270">
    <property type="term" value="F:zinc ion binding"/>
    <property type="evidence" value="ECO:0007669"/>
    <property type="project" value="InterPro"/>
</dbReference>
<dbReference type="Gene3D" id="4.10.240.10">
    <property type="entry name" value="Zn(2)-C6 fungal-type DNA-binding domain"/>
    <property type="match status" value="1"/>
</dbReference>
<dbReference type="GeneID" id="70249191"/>
<gene>
    <name evidence="7" type="ORF">BGW36DRAFT_403660</name>
</gene>
<sequence>MVRHPGMSRGCATCRKRRIKCDEKIPSCSQCSRGRRPCPGATGGKIFLFTQAGNPRKCSRIPPQPSELRNNDNPSNSLKSSKESSDFVQSTVKLNRKHGQSQEMGLNIVASHTPTTFIGTQAVSQFISFFAKSAINKTKSNSWMNILPDMLASGSRIELRSSVLAAAFALYSTICQDTSSEMEARRLYVTGLKQQRVKMILASHSSERIIPKVEDVAMAVMLAYYEVISPTTDTAYFQHILGAKVLLEMIGPQNCQEGYFHQLFQTVRLYMVYISITTKSTTIFASESWTEIPFRTSRKTTCDRIVDVLLQLPQIWVPPNNNVPEQRASDLTLRGFMNKLKAIWKILELGHQVMASHMDLWDTDRIQMHGIDLYDFVPGPVMVTDSETAITTALYSLAWIYILDEIQTRCPEMQMCERLLLGHCDAVLRAGHFIEDFEDGCGLIRMAFPLRSVALLSPDPLQREYAKYRLELWRVNRGLGGICAVVTAPDNNISAGRENQYTS</sequence>
<evidence type="ECO:0000313" key="7">
    <source>
        <dbReference type="EMBL" id="KAH8703211.1"/>
    </source>
</evidence>
<feature type="domain" description="Zn(2)-C6 fungal-type" evidence="6">
    <location>
        <begin position="10"/>
        <end position="38"/>
    </location>
</feature>
<dbReference type="Pfam" id="PF00172">
    <property type="entry name" value="Zn_clus"/>
    <property type="match status" value="1"/>
</dbReference>
<comment type="caution">
    <text evidence="7">The sequence shown here is derived from an EMBL/GenBank/DDBJ whole genome shotgun (WGS) entry which is preliminary data.</text>
</comment>
<evidence type="ECO:0000256" key="2">
    <source>
        <dbReference type="ARBA" id="ARBA00023125"/>
    </source>
</evidence>
<reference evidence="7" key="1">
    <citation type="submission" date="2021-12" db="EMBL/GenBank/DDBJ databases">
        <title>Convergent genome expansion in fungi linked to evolution of root-endophyte symbiosis.</title>
        <authorList>
            <consortium name="DOE Joint Genome Institute"/>
            <person name="Ke Y.-H."/>
            <person name="Bonito G."/>
            <person name="Liao H.-L."/>
            <person name="Looney B."/>
            <person name="Rojas-Flechas A."/>
            <person name="Nash J."/>
            <person name="Hameed K."/>
            <person name="Schadt C."/>
            <person name="Martin F."/>
            <person name="Crous P.W."/>
            <person name="Miettinen O."/>
            <person name="Magnuson J.K."/>
            <person name="Labbe J."/>
            <person name="Jacobson D."/>
            <person name="Doktycz M.J."/>
            <person name="Veneault-Fourrey C."/>
            <person name="Kuo A."/>
            <person name="Mondo S."/>
            <person name="Calhoun S."/>
            <person name="Riley R."/>
            <person name="Ohm R."/>
            <person name="LaButti K."/>
            <person name="Andreopoulos B."/>
            <person name="Pangilinan J."/>
            <person name="Nolan M."/>
            <person name="Tritt A."/>
            <person name="Clum A."/>
            <person name="Lipzen A."/>
            <person name="Daum C."/>
            <person name="Barry K."/>
            <person name="Grigoriev I.V."/>
            <person name="Vilgalys R."/>
        </authorList>
    </citation>
    <scope>NUCLEOTIDE SEQUENCE</scope>
    <source>
        <strain evidence="7">PMI_201</strain>
    </source>
</reference>
<dbReference type="PROSITE" id="PS50048">
    <property type="entry name" value="ZN2_CY6_FUNGAL_2"/>
    <property type="match status" value="1"/>
</dbReference>
<dbReference type="InterPro" id="IPR021858">
    <property type="entry name" value="Fun_TF"/>
</dbReference>
<protein>
    <recommendedName>
        <fullName evidence="6">Zn(2)-C6 fungal-type domain-containing protein</fullName>
    </recommendedName>
</protein>
<dbReference type="AlphaFoldDB" id="A0AAD4KX86"/>
<dbReference type="EMBL" id="JAJTJA010000002">
    <property type="protein sequence ID" value="KAH8703211.1"/>
    <property type="molecule type" value="Genomic_DNA"/>
</dbReference>
<keyword evidence="2" id="KW-0238">DNA-binding</keyword>
<dbReference type="Pfam" id="PF11951">
    <property type="entry name" value="Fungal_trans_2"/>
    <property type="match status" value="1"/>
</dbReference>
<keyword evidence="8" id="KW-1185">Reference proteome</keyword>
<keyword evidence="1" id="KW-0805">Transcription regulation</keyword>
<evidence type="ECO:0000256" key="1">
    <source>
        <dbReference type="ARBA" id="ARBA00023015"/>
    </source>
</evidence>
<dbReference type="PROSITE" id="PS00463">
    <property type="entry name" value="ZN2_CY6_FUNGAL_1"/>
    <property type="match status" value="1"/>
</dbReference>
<dbReference type="CDD" id="cd00067">
    <property type="entry name" value="GAL4"/>
    <property type="match status" value="1"/>
</dbReference>
<accession>A0AAD4KX86</accession>
<evidence type="ECO:0000313" key="8">
    <source>
        <dbReference type="Proteomes" id="UP001201262"/>
    </source>
</evidence>
<evidence type="ECO:0000256" key="5">
    <source>
        <dbReference type="SAM" id="MobiDB-lite"/>
    </source>
</evidence>
<dbReference type="PANTHER" id="PTHR38111:SF2">
    <property type="entry name" value="FINGER DOMAIN PROTEIN, PUTATIVE (AFU_ORTHOLOGUE AFUA_1G01560)-RELATED"/>
    <property type="match status" value="1"/>
</dbReference>
<name>A0AAD4KX86_9EURO</name>
<dbReference type="GO" id="GO:0000981">
    <property type="term" value="F:DNA-binding transcription factor activity, RNA polymerase II-specific"/>
    <property type="evidence" value="ECO:0007669"/>
    <property type="project" value="InterPro"/>
</dbReference>
<dbReference type="InterPro" id="IPR036864">
    <property type="entry name" value="Zn2-C6_fun-type_DNA-bd_sf"/>
</dbReference>
<dbReference type="SMART" id="SM00066">
    <property type="entry name" value="GAL4"/>
    <property type="match status" value="1"/>
</dbReference>
<dbReference type="SUPFAM" id="SSF57701">
    <property type="entry name" value="Zn2/Cys6 DNA-binding domain"/>
    <property type="match status" value="1"/>
</dbReference>
<dbReference type="Proteomes" id="UP001201262">
    <property type="component" value="Unassembled WGS sequence"/>
</dbReference>
<dbReference type="InterPro" id="IPR001138">
    <property type="entry name" value="Zn2Cys6_DnaBD"/>
</dbReference>
<keyword evidence="3" id="KW-0804">Transcription</keyword>
<evidence type="ECO:0000259" key="6">
    <source>
        <dbReference type="PROSITE" id="PS50048"/>
    </source>
</evidence>
<dbReference type="RefSeq" id="XP_046076229.1">
    <property type="nucleotide sequence ID" value="XM_046218904.1"/>
</dbReference>
<dbReference type="GO" id="GO:0003677">
    <property type="term" value="F:DNA binding"/>
    <property type="evidence" value="ECO:0007669"/>
    <property type="project" value="UniProtKB-KW"/>
</dbReference>
<keyword evidence="4" id="KW-0539">Nucleus</keyword>
<organism evidence="7 8">
    <name type="scientific">Talaromyces proteolyticus</name>
    <dbReference type="NCBI Taxonomy" id="1131652"/>
    <lineage>
        <taxon>Eukaryota</taxon>
        <taxon>Fungi</taxon>
        <taxon>Dikarya</taxon>
        <taxon>Ascomycota</taxon>
        <taxon>Pezizomycotina</taxon>
        <taxon>Eurotiomycetes</taxon>
        <taxon>Eurotiomycetidae</taxon>
        <taxon>Eurotiales</taxon>
        <taxon>Trichocomaceae</taxon>
        <taxon>Talaromyces</taxon>
        <taxon>Talaromyces sect. Bacilispori</taxon>
    </lineage>
</organism>
<proteinExistence type="predicted"/>
<evidence type="ECO:0000256" key="3">
    <source>
        <dbReference type="ARBA" id="ARBA00023163"/>
    </source>
</evidence>